<evidence type="ECO:0000313" key="3">
    <source>
        <dbReference type="Proteomes" id="UP000093186"/>
    </source>
</evidence>
<comment type="caution">
    <text evidence="2">The sequence shown here is derived from an EMBL/GenBank/DDBJ whole genome shotgun (WGS) entry which is preliminary data.</text>
</comment>
<dbReference type="EMBL" id="MAKX01000001">
    <property type="protein sequence ID" value="OCK43618.1"/>
    <property type="molecule type" value="Genomic_DNA"/>
</dbReference>
<keyword evidence="3" id="KW-1185">Reference proteome</keyword>
<reference evidence="2 3" key="1">
    <citation type="submission" date="2016-06" db="EMBL/GenBank/DDBJ databases">
        <title>Draft Genome Sequence of Tenacibaculum soleae UCD-KL19.</title>
        <authorList>
            <person name="Eisen J.A."/>
            <person name="Coil D.A."/>
            <person name="Lujan K.M."/>
        </authorList>
    </citation>
    <scope>NUCLEOTIDE SEQUENCE [LARGE SCALE GENOMIC DNA]</scope>
    <source>
        <strain evidence="2 3">UCD-KL19</strain>
    </source>
</reference>
<evidence type="ECO:0000313" key="2">
    <source>
        <dbReference type="EMBL" id="OCK43618.1"/>
    </source>
</evidence>
<dbReference type="PROSITE" id="PS51257">
    <property type="entry name" value="PROKAR_LIPOPROTEIN"/>
    <property type="match status" value="1"/>
</dbReference>
<dbReference type="OrthoDB" id="1150854at2"/>
<name>A0A1B9Y1C2_9FLAO</name>
<dbReference type="Proteomes" id="UP000093186">
    <property type="component" value="Unassembled WGS sequence"/>
</dbReference>
<proteinExistence type="predicted"/>
<protein>
    <recommendedName>
        <fullName evidence="4">DUF4302 domain-containing protein</fullName>
    </recommendedName>
</protein>
<evidence type="ECO:0008006" key="4">
    <source>
        <dbReference type="Google" id="ProtNLM"/>
    </source>
</evidence>
<dbReference type="RefSeq" id="WP_068702158.1">
    <property type="nucleotide sequence ID" value="NZ_MAKX01000001.1"/>
</dbReference>
<dbReference type="AlphaFoldDB" id="A0A1B9Y1C2"/>
<keyword evidence="1" id="KW-0732">Signal</keyword>
<sequence length="411" mass="45383">MKNIINKTFLLLLLIVATVSCDNTEEAIFNETSSERIKNSVIEYRDLLTSSDNGWIIEYYPEGSQSLGGFNYGMKFNEDLTAEVVMELFDFSTRESNMFNVIANGGPVLTFNTYGALSHFFSTPNQANPDGLEGDYEFLLTSKTTDLITLIGAKSRNKMRMIRLTESPEDYLTKVLDIKTYLAPASYAVTLDGNDLPLPNTGAKLIFPQGSGEDPIEMAYNYTSKGIKLYEPITMGGNEALEFILDKDANQLVSLDGNVIIHVLFSPININQDWQIGTSIPGAVSPAFLAMFNQVKDANTAVYSETLRDFLIFGNTTISGETKPGILFISDPGPYLSQHLLGFGGVPGETEQLSIVKGVGAYNWQFYTHLEPLVDFIANNSPYIVSTTDPAATQIQLTSATDPTVWFYILR</sequence>
<evidence type="ECO:0000256" key="1">
    <source>
        <dbReference type="SAM" id="SignalP"/>
    </source>
</evidence>
<feature type="chain" id="PRO_5008639998" description="DUF4302 domain-containing protein" evidence="1">
    <location>
        <begin position="23"/>
        <end position="411"/>
    </location>
</feature>
<feature type="signal peptide" evidence="1">
    <location>
        <begin position="1"/>
        <end position="22"/>
    </location>
</feature>
<dbReference type="InterPro" id="IPR025396">
    <property type="entry name" value="DUF4302"/>
</dbReference>
<dbReference type="STRING" id="447689.BA195_02640"/>
<accession>A0A1B9Y1C2</accession>
<gene>
    <name evidence="2" type="ORF">BA195_02640</name>
</gene>
<organism evidence="2 3">
    <name type="scientific">Tenacibaculum soleae</name>
    <dbReference type="NCBI Taxonomy" id="447689"/>
    <lineage>
        <taxon>Bacteria</taxon>
        <taxon>Pseudomonadati</taxon>
        <taxon>Bacteroidota</taxon>
        <taxon>Flavobacteriia</taxon>
        <taxon>Flavobacteriales</taxon>
        <taxon>Flavobacteriaceae</taxon>
        <taxon>Tenacibaculum</taxon>
    </lineage>
</organism>
<dbReference type="Pfam" id="PF14135">
    <property type="entry name" value="DUF4302"/>
    <property type="match status" value="1"/>
</dbReference>